<evidence type="ECO:0000313" key="3">
    <source>
        <dbReference type="Proteomes" id="UP000824890"/>
    </source>
</evidence>
<comment type="caution">
    <text evidence="2">The sequence shown here is derived from an EMBL/GenBank/DDBJ whole genome shotgun (WGS) entry which is preliminary data.</text>
</comment>
<keyword evidence="3" id="KW-1185">Reference proteome</keyword>
<gene>
    <name evidence="2" type="ORF">HID58_060513</name>
</gene>
<feature type="region of interest" description="Disordered" evidence="1">
    <location>
        <begin position="128"/>
        <end position="171"/>
    </location>
</feature>
<dbReference type="PANTHER" id="PTHR44137:SF31">
    <property type="entry name" value="J DOMAIN-CONTAINING PROTEIN"/>
    <property type="match status" value="1"/>
</dbReference>
<dbReference type="PANTHER" id="PTHR44137">
    <property type="entry name" value="BNAC03G44070D PROTEIN"/>
    <property type="match status" value="1"/>
</dbReference>
<sequence>MEAMILCYRSIRVSVALRLNQGLFTWHEISQSSVREFLKRTRERNDEESRRAMGVLRRNSENNYSRAKIFINQAKSLDIDLGCLNQVLIMIDFVANEETVKKLHKNSTAQRALFKLILKAWSQLSDQEGKHKNSGIQKSQKPHEPASSNKPRPKPKPEYEPPPKFEPTFWKGCNRCKTYCEFLRTDYLNKSS</sequence>
<accession>A0ABQ7ZW16</accession>
<organism evidence="2 3">
    <name type="scientific">Brassica napus</name>
    <name type="common">Rape</name>
    <dbReference type="NCBI Taxonomy" id="3708"/>
    <lineage>
        <taxon>Eukaryota</taxon>
        <taxon>Viridiplantae</taxon>
        <taxon>Streptophyta</taxon>
        <taxon>Embryophyta</taxon>
        <taxon>Tracheophyta</taxon>
        <taxon>Spermatophyta</taxon>
        <taxon>Magnoliopsida</taxon>
        <taxon>eudicotyledons</taxon>
        <taxon>Gunneridae</taxon>
        <taxon>Pentapetalae</taxon>
        <taxon>rosids</taxon>
        <taxon>malvids</taxon>
        <taxon>Brassicales</taxon>
        <taxon>Brassicaceae</taxon>
        <taxon>Brassiceae</taxon>
        <taxon>Brassica</taxon>
    </lineage>
</organism>
<dbReference type="Proteomes" id="UP000824890">
    <property type="component" value="Unassembled WGS sequence"/>
</dbReference>
<evidence type="ECO:0000256" key="1">
    <source>
        <dbReference type="SAM" id="MobiDB-lite"/>
    </source>
</evidence>
<proteinExistence type="predicted"/>
<name>A0ABQ7ZW16_BRANA</name>
<protein>
    <submittedName>
        <fullName evidence="2">Uncharacterized protein</fullName>
    </submittedName>
</protein>
<dbReference type="EMBL" id="JAGKQM010000014">
    <property type="protein sequence ID" value="KAH0884417.1"/>
    <property type="molecule type" value="Genomic_DNA"/>
</dbReference>
<reference evidence="2 3" key="1">
    <citation type="submission" date="2021-05" db="EMBL/GenBank/DDBJ databases">
        <title>Genome Assembly of Synthetic Allotetraploid Brassica napus Reveals Homoeologous Exchanges between Subgenomes.</title>
        <authorList>
            <person name="Davis J.T."/>
        </authorList>
    </citation>
    <scope>NUCLEOTIDE SEQUENCE [LARGE SCALE GENOMIC DNA]</scope>
    <source>
        <strain evidence="3">cv. Da-Ae</strain>
        <tissue evidence="2">Seedling</tissue>
    </source>
</reference>
<evidence type="ECO:0000313" key="2">
    <source>
        <dbReference type="EMBL" id="KAH0884417.1"/>
    </source>
</evidence>